<name>A0AC34Q1N1_9BILA</name>
<dbReference type="Proteomes" id="UP000887576">
    <property type="component" value="Unplaced"/>
</dbReference>
<evidence type="ECO:0000313" key="2">
    <source>
        <dbReference type="WBParaSite" id="JU765_v2.g12111.t1"/>
    </source>
</evidence>
<proteinExistence type="predicted"/>
<dbReference type="WBParaSite" id="JU765_v2.g12111.t1">
    <property type="protein sequence ID" value="JU765_v2.g12111.t1"/>
    <property type="gene ID" value="JU765_v2.g12111"/>
</dbReference>
<sequence>MWKSAAEQVFYELGIDAGPLISMASFSRYRNNIYRDAALLVLLDTLTSVLCGMVIFCFIGFLSEIQGKPLTDILKHDPLYLAYTVYPSVPAYMEWGALWSALFFMMLVLSALDAEFAWLEMIASSIMNSFGSKEKSLENRLLAILCICFFIGGIPLCARGGIFIFHSIETLNANWNSFSLSLMQIIIVCYVYGVTNFLEDVAEMLRVEPKTDVIYKSKLARYWYRIKRFWGPTGTYVKWTWCFFSPIILSALLLASIFKYGRVHFSTAIVPWAYELVAWIVMIGPLFVVPFTCFYTIYEAYRRGKSLKTVIDCGNWRHKPKEEEQRQPKHQIDTENDYMYIDPISRGASAKSNKMGLNLNMASTIEDSYGQFNERVKEWAERSAKSEPYKTVELATIEEVELPMKNKEQINADDDYSTSVRMPGRLKDWESKNVSESRTTSNDQEPQRPYFIEDYRTPSPSTQSESDINLFGPPPVLEGFENSRAETIKYRNSKARQARRSDQKKSRLFEDTFNLNYISPVTIETVSPEISPKSDSQSIPERLGTVRQRFSSDSYADHQSIGSLSITPVDFATRSVSDVSESPFLKPPTPKVPKLKRPKPIDNPGSVSKPVRK</sequence>
<protein>
    <submittedName>
        <fullName evidence="2">Uncharacterized protein</fullName>
    </submittedName>
</protein>
<evidence type="ECO:0000313" key="1">
    <source>
        <dbReference type="Proteomes" id="UP000887576"/>
    </source>
</evidence>
<reference evidence="2" key="1">
    <citation type="submission" date="2022-11" db="UniProtKB">
        <authorList>
            <consortium name="WormBaseParasite"/>
        </authorList>
    </citation>
    <scope>IDENTIFICATION</scope>
</reference>
<accession>A0AC34Q1N1</accession>
<organism evidence="1 2">
    <name type="scientific">Panagrolaimus sp. JU765</name>
    <dbReference type="NCBI Taxonomy" id="591449"/>
    <lineage>
        <taxon>Eukaryota</taxon>
        <taxon>Metazoa</taxon>
        <taxon>Ecdysozoa</taxon>
        <taxon>Nematoda</taxon>
        <taxon>Chromadorea</taxon>
        <taxon>Rhabditida</taxon>
        <taxon>Tylenchina</taxon>
        <taxon>Panagrolaimomorpha</taxon>
        <taxon>Panagrolaimoidea</taxon>
        <taxon>Panagrolaimidae</taxon>
        <taxon>Panagrolaimus</taxon>
    </lineage>
</organism>